<accession>A0A179H197</accession>
<dbReference type="Proteomes" id="UP000078340">
    <property type="component" value="Unassembled WGS sequence"/>
</dbReference>
<gene>
    <name evidence="2" type="ORF">VFPFJ_09054</name>
</gene>
<protein>
    <submittedName>
        <fullName evidence="2">Uncharacterized protein</fullName>
    </submittedName>
</protein>
<name>A0A179H197_PURLI</name>
<comment type="caution">
    <text evidence="2">The sequence shown here is derived from an EMBL/GenBank/DDBJ whole genome shotgun (WGS) entry which is preliminary data.</text>
</comment>
<proteinExistence type="predicted"/>
<reference evidence="2 3" key="1">
    <citation type="submission" date="2016-02" db="EMBL/GenBank/DDBJ databases">
        <title>Biosynthesis of antibiotic leucinostatins and their inhibition on Phytophthora in bio-control Purpureocillium lilacinum.</title>
        <authorList>
            <person name="Wang G."/>
            <person name="Liu Z."/>
            <person name="Lin R."/>
            <person name="Li E."/>
            <person name="Mao Z."/>
            <person name="Ling J."/>
            <person name="Yin W."/>
            <person name="Xie B."/>
        </authorList>
    </citation>
    <scope>NUCLEOTIDE SEQUENCE [LARGE SCALE GENOMIC DNA]</scope>
    <source>
        <strain evidence="2">PLFJ-1</strain>
    </source>
</reference>
<organism evidence="2 3">
    <name type="scientific">Purpureocillium lilacinum</name>
    <name type="common">Paecilomyces lilacinus</name>
    <dbReference type="NCBI Taxonomy" id="33203"/>
    <lineage>
        <taxon>Eukaryota</taxon>
        <taxon>Fungi</taxon>
        <taxon>Dikarya</taxon>
        <taxon>Ascomycota</taxon>
        <taxon>Pezizomycotina</taxon>
        <taxon>Sordariomycetes</taxon>
        <taxon>Hypocreomycetidae</taxon>
        <taxon>Hypocreales</taxon>
        <taxon>Ophiocordycipitaceae</taxon>
        <taxon>Purpureocillium</taxon>
    </lineage>
</organism>
<sequence length="95" mass="10566">MSAEGGALDDMSQLSGIPDSRTPVHPRGPGSRRHARVYRHVMTCEKMWGRRLGPVPHRKVHVRTSYVETHSTTLGEQRPSPAPLAPDRYTAANLK</sequence>
<feature type="compositionally biased region" description="Polar residues" evidence="1">
    <location>
        <begin position="66"/>
        <end position="75"/>
    </location>
</feature>
<evidence type="ECO:0000313" key="3">
    <source>
        <dbReference type="Proteomes" id="UP000078340"/>
    </source>
</evidence>
<evidence type="ECO:0000313" key="2">
    <source>
        <dbReference type="EMBL" id="OAQ83251.1"/>
    </source>
</evidence>
<dbReference type="EMBL" id="LSBI01000008">
    <property type="protein sequence ID" value="OAQ83251.1"/>
    <property type="molecule type" value="Genomic_DNA"/>
</dbReference>
<evidence type="ECO:0000256" key="1">
    <source>
        <dbReference type="SAM" id="MobiDB-lite"/>
    </source>
</evidence>
<dbReference type="AlphaFoldDB" id="A0A179H197"/>
<feature type="region of interest" description="Disordered" evidence="1">
    <location>
        <begin position="1"/>
        <end position="35"/>
    </location>
</feature>
<feature type="region of interest" description="Disordered" evidence="1">
    <location>
        <begin position="66"/>
        <end position="95"/>
    </location>
</feature>